<gene>
    <name evidence="2" type="ORF">K457DRAFT_30236</name>
</gene>
<feature type="region of interest" description="Disordered" evidence="1">
    <location>
        <begin position="329"/>
        <end position="362"/>
    </location>
</feature>
<feature type="compositionally biased region" description="Basic residues" evidence="1">
    <location>
        <begin position="636"/>
        <end position="647"/>
    </location>
</feature>
<evidence type="ECO:0000313" key="2">
    <source>
        <dbReference type="EMBL" id="OAQ32207.1"/>
    </source>
</evidence>
<organism evidence="2 3">
    <name type="scientific">Linnemannia elongata AG-77</name>
    <dbReference type="NCBI Taxonomy" id="1314771"/>
    <lineage>
        <taxon>Eukaryota</taxon>
        <taxon>Fungi</taxon>
        <taxon>Fungi incertae sedis</taxon>
        <taxon>Mucoromycota</taxon>
        <taxon>Mortierellomycotina</taxon>
        <taxon>Mortierellomycetes</taxon>
        <taxon>Mortierellales</taxon>
        <taxon>Mortierellaceae</taxon>
        <taxon>Linnemannia</taxon>
    </lineage>
</organism>
<keyword evidence="3" id="KW-1185">Reference proteome</keyword>
<dbReference type="AlphaFoldDB" id="A0A197K3J2"/>
<dbReference type="EMBL" id="KV442026">
    <property type="protein sequence ID" value="OAQ32207.1"/>
    <property type="molecule type" value="Genomic_DNA"/>
</dbReference>
<feature type="region of interest" description="Disordered" evidence="1">
    <location>
        <begin position="123"/>
        <end position="259"/>
    </location>
</feature>
<feature type="region of interest" description="Disordered" evidence="1">
    <location>
        <begin position="569"/>
        <end position="608"/>
    </location>
</feature>
<feature type="region of interest" description="Disordered" evidence="1">
    <location>
        <begin position="635"/>
        <end position="685"/>
    </location>
</feature>
<feature type="compositionally biased region" description="Polar residues" evidence="1">
    <location>
        <begin position="580"/>
        <end position="608"/>
    </location>
</feature>
<feature type="compositionally biased region" description="Basic residues" evidence="1">
    <location>
        <begin position="136"/>
        <end position="145"/>
    </location>
</feature>
<feature type="compositionally biased region" description="Polar residues" evidence="1">
    <location>
        <begin position="658"/>
        <end position="667"/>
    </location>
</feature>
<reference evidence="2 3" key="1">
    <citation type="submission" date="2016-05" db="EMBL/GenBank/DDBJ databases">
        <title>Genome sequencing reveals origins of a unique bacterial endosymbiosis in the earliest lineages of terrestrial Fungi.</title>
        <authorList>
            <consortium name="DOE Joint Genome Institute"/>
            <person name="Uehling J."/>
            <person name="Gryganskyi A."/>
            <person name="Hameed K."/>
            <person name="Tschaplinski T."/>
            <person name="Misztal P."/>
            <person name="Wu S."/>
            <person name="Desiro A."/>
            <person name="Vande Pol N."/>
            <person name="Du Z.-Y."/>
            <person name="Zienkiewicz A."/>
            <person name="Zienkiewicz K."/>
            <person name="Morin E."/>
            <person name="Tisserant E."/>
            <person name="Splivallo R."/>
            <person name="Hainaut M."/>
            <person name="Henrissat B."/>
            <person name="Ohm R."/>
            <person name="Kuo A."/>
            <person name="Yan J."/>
            <person name="Lipzen A."/>
            <person name="Nolan M."/>
            <person name="Labutti K."/>
            <person name="Barry K."/>
            <person name="Goldstein A."/>
            <person name="Labbe J."/>
            <person name="Schadt C."/>
            <person name="Tuskan G."/>
            <person name="Grigoriev I."/>
            <person name="Martin F."/>
            <person name="Vilgalys R."/>
            <person name="Bonito G."/>
        </authorList>
    </citation>
    <scope>NUCLEOTIDE SEQUENCE [LARGE SCALE GENOMIC DNA]</scope>
    <source>
        <strain evidence="2 3">AG-77</strain>
    </source>
</reference>
<feature type="compositionally biased region" description="Low complexity" evidence="1">
    <location>
        <begin position="220"/>
        <end position="248"/>
    </location>
</feature>
<feature type="compositionally biased region" description="Basic and acidic residues" evidence="1">
    <location>
        <begin position="123"/>
        <end position="135"/>
    </location>
</feature>
<protein>
    <submittedName>
        <fullName evidence="2">Uncharacterized protein</fullName>
    </submittedName>
</protein>
<proteinExistence type="predicted"/>
<dbReference type="Proteomes" id="UP000078512">
    <property type="component" value="Unassembled WGS sequence"/>
</dbReference>
<feature type="compositionally biased region" description="Low complexity" evidence="1">
    <location>
        <begin position="146"/>
        <end position="202"/>
    </location>
</feature>
<evidence type="ECO:0000313" key="3">
    <source>
        <dbReference type="Proteomes" id="UP000078512"/>
    </source>
</evidence>
<sequence>MEWKAGAIRAVDSLMDVDAASTKRKNRDCDEERNTLHKKNRAGVPTTATTVNVTTTTFNVVNRTASGHAGSNSHCSVAINKVATAFSSSPIITRAWTREHDAALNHEATLSNRLKHRLEDNHYEDLQDHDQEPSKRYKAQSKKRAPSTLSPSPTPSLMLSSSFTLSQTSSRRSSSCHRSSSSSTRSTSPLPKSSSSAPSDHPSPAPVDTKQVSPKPAPMTLRSATRSLRSSTCQSSSPTPSTVAASESVDTSSHGGDDGWVKVRETAETMIVIIQTRAKKVTTKTRQEHKDSAQDRDVEQCISVPVLIPDAPKQRVSDARSGPLVRATMSQSRDVELTKNSKNCNSSGDGEVKEVDETETYDNIPEVVQPNQYSRVKETAEILYTQEFIEAKAFQKRLSSEVNDQREGCVDSKSVGIRRGNATRTEHEHPVSQNVDETQVDFELDIRGTQKRNNYPRQDCLPRVASIPAPDQFHLRTLTRLVSSANSTSGKSTEHLYSPHARLVDENVSEVQLDPNHPWAQGPVEFISPQRRRNYHDEYRASDKHLGHNHHLQDYDDYSSQCIPSISPHSNIRSDDIYSPHSSSYNSLPATTPHMSPRDSLQSNIYLSNGDGSRRSYFSTMARVGETNSAPSFIHQAKRGHHSHHHSSSSDTADGHNRNNSNYSASPTYLHHHQNSTTKRYDTDENIPPPSYKASIFEFPSKKSAEPVPLILSTTNRTARAFSSNNYSSGTNVNTHNHHPFDPNVIEESDISFFRRPRTNNHYLL</sequence>
<dbReference type="OrthoDB" id="2445930at2759"/>
<accession>A0A197K3J2</accession>
<name>A0A197K3J2_9FUNG</name>
<evidence type="ECO:0000256" key="1">
    <source>
        <dbReference type="SAM" id="MobiDB-lite"/>
    </source>
</evidence>